<keyword evidence="1" id="KW-0472">Membrane</keyword>
<feature type="transmembrane region" description="Helical" evidence="1">
    <location>
        <begin position="54"/>
        <end position="77"/>
    </location>
</feature>
<sequence length="86" mass="8202">MTKMFAGSLAALAMTAAPIAATPAFAAPTTNPAASLSVAKSVRASTPSAKKNDLAGGGLIFAALIAAGVIAIVAVAASKDDSADSN</sequence>
<keyword evidence="1" id="KW-1133">Transmembrane helix</keyword>
<evidence type="ECO:0000313" key="4">
    <source>
        <dbReference type="Proteomes" id="UP001139486"/>
    </source>
</evidence>
<comment type="caution">
    <text evidence="3">The sequence shown here is derived from an EMBL/GenBank/DDBJ whole genome shotgun (WGS) entry which is preliminary data.</text>
</comment>
<feature type="signal peptide" evidence="2">
    <location>
        <begin position="1"/>
        <end position="26"/>
    </location>
</feature>
<gene>
    <name evidence="3" type="ORF">M9979_12515</name>
</gene>
<evidence type="ECO:0000313" key="3">
    <source>
        <dbReference type="EMBL" id="MCP3735697.1"/>
    </source>
</evidence>
<proteinExistence type="predicted"/>
<dbReference type="Proteomes" id="UP001139486">
    <property type="component" value="Unassembled WGS sequence"/>
</dbReference>
<evidence type="ECO:0008006" key="5">
    <source>
        <dbReference type="Google" id="ProtNLM"/>
    </source>
</evidence>
<keyword evidence="4" id="KW-1185">Reference proteome</keyword>
<keyword evidence="1" id="KW-0812">Transmembrane</keyword>
<feature type="chain" id="PRO_5040746701" description="Transmembrane protein" evidence="2">
    <location>
        <begin position="27"/>
        <end position="86"/>
    </location>
</feature>
<organism evidence="3 4">
    <name type="scientific">Sphingomonas liriopis</name>
    <dbReference type="NCBI Taxonomy" id="2949094"/>
    <lineage>
        <taxon>Bacteria</taxon>
        <taxon>Pseudomonadati</taxon>
        <taxon>Pseudomonadota</taxon>
        <taxon>Alphaproteobacteria</taxon>
        <taxon>Sphingomonadales</taxon>
        <taxon>Sphingomonadaceae</taxon>
        <taxon>Sphingomonas</taxon>
    </lineage>
</organism>
<dbReference type="RefSeq" id="WP_254289695.1">
    <property type="nucleotide sequence ID" value="NZ_JAMLDY010000014.1"/>
</dbReference>
<reference evidence="3" key="1">
    <citation type="submission" date="2022-05" db="EMBL/GenBank/DDBJ databases">
        <title>Sphingomonas sp. strain RP10 Genome sequencing and assembly.</title>
        <authorList>
            <person name="Kim I."/>
        </authorList>
    </citation>
    <scope>NUCLEOTIDE SEQUENCE</scope>
    <source>
        <strain evidence="3">RP10</strain>
    </source>
</reference>
<dbReference type="EMBL" id="JAMLDY010000014">
    <property type="protein sequence ID" value="MCP3735697.1"/>
    <property type="molecule type" value="Genomic_DNA"/>
</dbReference>
<protein>
    <recommendedName>
        <fullName evidence="5">Transmembrane protein</fullName>
    </recommendedName>
</protein>
<accession>A0A9X2HTP5</accession>
<keyword evidence="2" id="KW-0732">Signal</keyword>
<name>A0A9X2HTP5_9SPHN</name>
<dbReference type="AlphaFoldDB" id="A0A9X2HTP5"/>
<evidence type="ECO:0000256" key="2">
    <source>
        <dbReference type="SAM" id="SignalP"/>
    </source>
</evidence>
<evidence type="ECO:0000256" key="1">
    <source>
        <dbReference type="SAM" id="Phobius"/>
    </source>
</evidence>